<protein>
    <submittedName>
        <fullName evidence="1">Uncharacterized protein</fullName>
    </submittedName>
</protein>
<gene>
    <name evidence="1" type="ORF">LP092_15375</name>
</gene>
<evidence type="ECO:0000313" key="1">
    <source>
        <dbReference type="EMBL" id="UZA04747.1"/>
    </source>
</evidence>
<dbReference type="RefSeq" id="WP_264697307.1">
    <property type="nucleotide sequence ID" value="NZ_CP087831.1"/>
</dbReference>
<evidence type="ECO:0000313" key="2">
    <source>
        <dbReference type="Proteomes" id="UP001163632"/>
    </source>
</evidence>
<name>A0ABY6MB24_MORBO</name>
<geneLocation type="plasmid" evidence="1 2">
    <name>unnamed1</name>
</geneLocation>
<dbReference type="Proteomes" id="UP001163632">
    <property type="component" value="Plasmid unnamed1"/>
</dbReference>
<organism evidence="1 2">
    <name type="scientific">Moraxella bovis</name>
    <dbReference type="NCBI Taxonomy" id="476"/>
    <lineage>
        <taxon>Bacteria</taxon>
        <taxon>Pseudomonadati</taxon>
        <taxon>Pseudomonadota</taxon>
        <taxon>Gammaproteobacteria</taxon>
        <taxon>Moraxellales</taxon>
        <taxon>Moraxellaceae</taxon>
        <taxon>Moraxella</taxon>
    </lineage>
</organism>
<proteinExistence type="predicted"/>
<reference evidence="1" key="1">
    <citation type="journal article" date="2022" name="BMC Microbiol.">
        <title>Whole genome sequencing of Moraxella bovis strains from North America reveals two genotypes with different genetic determinants.</title>
        <authorList>
            <person name="Wynn E.L."/>
            <person name="Hille M.M."/>
            <person name="Loy J.D."/>
            <person name="Schuller G."/>
            <person name="Kuhn K.L."/>
            <person name="Dickey A.M."/>
            <person name="Bono J.L."/>
            <person name="Clawson M.L."/>
        </authorList>
    </citation>
    <scope>NUCLEOTIDE SEQUENCE</scope>
    <source>
        <strain evidence="1">SAM102599</strain>
    </source>
</reference>
<keyword evidence="2" id="KW-1185">Reference proteome</keyword>
<sequence>MADNLYNHLEQDVALDIKPRLHHQGDFITIKDESNILNGFNNSLLVRFRIKKLIFEGFNHYQVGSLDNKTDLDAGEVNFLNFLQSDLDILSKSRLARCEHHLKKGCALIYGSIYAVYDDDSKKPVIEYVVYPVKANSDTGELLPVDMVKQYIENEFNNTLNILDNKRISLPRQLINTRLSRVLDVPKNMITGTLALMALTAASAGTTYAIMSKNDVQNNPKENSGHIFQNQAPEPILLASHNGAKPTMSDMANLQVATTEEYLKKMGIDVNNQDGLSCLKD</sequence>
<dbReference type="EMBL" id="CP087831">
    <property type="protein sequence ID" value="UZA04747.1"/>
    <property type="molecule type" value="Genomic_DNA"/>
</dbReference>
<accession>A0ABY6MB24</accession>
<keyword evidence="1" id="KW-0614">Plasmid</keyword>